<gene>
    <name evidence="2" type="ordered locus">Thexy_1033</name>
</gene>
<dbReference type="RefSeq" id="WP_013787809.1">
    <property type="nucleotide sequence ID" value="NC_015555.1"/>
</dbReference>
<proteinExistence type="predicted"/>
<evidence type="ECO:0000313" key="2">
    <source>
        <dbReference type="EMBL" id="AEF17066.1"/>
    </source>
</evidence>
<dbReference type="Proteomes" id="UP000007239">
    <property type="component" value="Chromosome"/>
</dbReference>
<dbReference type="NCBIfam" id="TIGR02832">
    <property type="entry name" value="spo_yunB"/>
    <property type="match status" value="1"/>
</dbReference>
<protein>
    <submittedName>
        <fullName evidence="2">Sporulation protein YunB</fullName>
    </submittedName>
</protein>
<dbReference type="InterPro" id="IPR014197">
    <property type="entry name" value="Sporulation_prot_YunB"/>
</dbReference>
<sequence length="236" mass="26075">MRRKKWGRRRIKIRGINKNFVYVLASLFILSLLYMFVTYRLTPALIKASETVAQEVAVKSINKSINEKVLKGIQYSDLINVRTDNSGKVSMLQANTIEMNILSAKITQAVQDNLNSIGSVYVKLPLGSLISKDVFANTGPKIKVGLLPIGSVNVDFESSFEPAGINQTRHIIYLYIKTNIQIIAPLASKQIQVSTHMPIADSIIVGDVPQSFVDVNGNKYTVPVPNGNSKINIESN</sequence>
<dbReference type="eggNOG" id="ENOG5031XUS">
    <property type="taxonomic scope" value="Bacteria"/>
</dbReference>
<organism evidence="2 3">
    <name type="scientific">Thermoanaerobacterium xylanolyticum (strain ATCC 49914 / DSM 7097 / LX-11)</name>
    <dbReference type="NCBI Taxonomy" id="858215"/>
    <lineage>
        <taxon>Bacteria</taxon>
        <taxon>Bacillati</taxon>
        <taxon>Bacillota</taxon>
        <taxon>Clostridia</taxon>
        <taxon>Thermoanaerobacterales</taxon>
        <taxon>Thermoanaerobacteraceae</taxon>
        <taxon>Thermoanaerobacterium</taxon>
    </lineage>
</organism>
<keyword evidence="1" id="KW-1133">Transmembrane helix</keyword>
<dbReference type="AlphaFoldDB" id="F6BK71"/>
<dbReference type="KEGG" id="txy:Thexy_1033"/>
<keyword evidence="1" id="KW-0812">Transmembrane</keyword>
<dbReference type="PIRSF" id="PIRSF021383">
    <property type="entry name" value="YunB"/>
    <property type="match status" value="1"/>
</dbReference>
<accession>F6BK71</accession>
<dbReference type="Pfam" id="PF09560">
    <property type="entry name" value="Spore_YunB"/>
    <property type="match status" value="1"/>
</dbReference>
<dbReference type="HOGENOM" id="CLU_067338_2_0_9"/>
<keyword evidence="3" id="KW-1185">Reference proteome</keyword>
<dbReference type="STRING" id="858215.Thexy_1033"/>
<evidence type="ECO:0000256" key="1">
    <source>
        <dbReference type="SAM" id="Phobius"/>
    </source>
</evidence>
<feature type="transmembrane region" description="Helical" evidence="1">
    <location>
        <begin position="20"/>
        <end position="39"/>
    </location>
</feature>
<keyword evidence="1" id="KW-0472">Membrane</keyword>
<evidence type="ECO:0000313" key="3">
    <source>
        <dbReference type="Proteomes" id="UP000007239"/>
    </source>
</evidence>
<reference evidence="2" key="1">
    <citation type="submission" date="2011-05" db="EMBL/GenBank/DDBJ databases">
        <title>Complete sequence of Thermoanaerobacterium xylanolyticum LX-11.</title>
        <authorList>
            <consortium name="US DOE Joint Genome Institute"/>
            <person name="Lucas S."/>
            <person name="Han J."/>
            <person name="Lapidus A."/>
            <person name="Cheng J.-F."/>
            <person name="Goodwin L."/>
            <person name="Pitluck S."/>
            <person name="Peters L."/>
            <person name="Mikhailova N."/>
            <person name="Lu M."/>
            <person name="Han C."/>
            <person name="Tapia R."/>
            <person name="Land M."/>
            <person name="Hauser L."/>
            <person name="Kyrpides N."/>
            <person name="Ivanova N."/>
            <person name="Pagani I."/>
            <person name="Hemme C."/>
            <person name="Woyke T."/>
        </authorList>
    </citation>
    <scope>NUCLEOTIDE SEQUENCE</scope>
    <source>
        <strain evidence="2">LX-11</strain>
    </source>
</reference>
<name>F6BK71_THEXL</name>
<dbReference type="EMBL" id="CP002739">
    <property type="protein sequence ID" value="AEF17066.1"/>
    <property type="molecule type" value="Genomic_DNA"/>
</dbReference>